<dbReference type="EMBL" id="JABBFX010000001">
    <property type="protein sequence ID" value="NML44118.1"/>
    <property type="molecule type" value="Genomic_DNA"/>
</dbReference>
<accession>A0A848H8Y5</accession>
<reference evidence="1 2" key="1">
    <citation type="submission" date="2020-04" db="EMBL/GenBank/DDBJ databases">
        <title>Ramlibacter sp. G-1-2-2 isolated from soil.</title>
        <authorList>
            <person name="Dahal R.H."/>
        </authorList>
    </citation>
    <scope>NUCLEOTIDE SEQUENCE [LARGE SCALE GENOMIC DNA]</scope>
    <source>
        <strain evidence="1 2">G-1-2-2</strain>
    </source>
</reference>
<evidence type="ECO:0008006" key="3">
    <source>
        <dbReference type="Google" id="ProtNLM"/>
    </source>
</evidence>
<evidence type="ECO:0000313" key="1">
    <source>
        <dbReference type="EMBL" id="NML44118.1"/>
    </source>
</evidence>
<dbReference type="RefSeq" id="WP_169418277.1">
    <property type="nucleotide sequence ID" value="NZ_JABBFX010000001.1"/>
</dbReference>
<name>A0A848H8Y5_9BURK</name>
<keyword evidence="2" id="KW-1185">Reference proteome</keyword>
<evidence type="ECO:0000313" key="2">
    <source>
        <dbReference type="Proteomes" id="UP000541185"/>
    </source>
</evidence>
<proteinExistence type="predicted"/>
<dbReference type="Proteomes" id="UP000541185">
    <property type="component" value="Unassembled WGS sequence"/>
</dbReference>
<protein>
    <recommendedName>
        <fullName evidence="3">DUF4440 domain-containing protein</fullName>
    </recommendedName>
</protein>
<gene>
    <name evidence="1" type="ORF">HHL11_10185</name>
</gene>
<dbReference type="AlphaFoldDB" id="A0A848H8Y5"/>
<dbReference type="SUPFAM" id="SSF54427">
    <property type="entry name" value="NTF2-like"/>
    <property type="match status" value="1"/>
</dbReference>
<sequence>MREFIDFVSASADTTADTEAIAAAAACLDRFTAAFNARDLAGMDRELHFPHVMLSGAEHLVWDRPGQHPANLFSALEGTGWACTRYEEKLAILASADKVHFALRYTRRDKAGSVLSEHRNVWIVTRVAGKWGIALRSY</sequence>
<comment type="caution">
    <text evidence="1">The sequence shown here is derived from an EMBL/GenBank/DDBJ whole genome shotgun (WGS) entry which is preliminary data.</text>
</comment>
<organism evidence="1 2">
    <name type="scientific">Ramlibacter agri</name>
    <dbReference type="NCBI Taxonomy" id="2728837"/>
    <lineage>
        <taxon>Bacteria</taxon>
        <taxon>Pseudomonadati</taxon>
        <taxon>Pseudomonadota</taxon>
        <taxon>Betaproteobacteria</taxon>
        <taxon>Burkholderiales</taxon>
        <taxon>Comamonadaceae</taxon>
        <taxon>Ramlibacter</taxon>
    </lineage>
</organism>
<dbReference type="InterPro" id="IPR032710">
    <property type="entry name" value="NTF2-like_dom_sf"/>
</dbReference>